<accession>A0A7J6QA20</accession>
<dbReference type="PANTHER" id="PTHR12258">
    <property type="entry name" value="JANUS-A/JANUS-B"/>
    <property type="match status" value="1"/>
</dbReference>
<evidence type="ECO:0000313" key="9">
    <source>
        <dbReference type="Proteomes" id="UP000574390"/>
    </source>
</evidence>
<dbReference type="PANTHER" id="PTHR12258:SF5">
    <property type="entry name" value="BCDNA.GH02250-RELATED"/>
    <property type="match status" value="1"/>
</dbReference>
<evidence type="ECO:0000256" key="7">
    <source>
        <dbReference type="SAM" id="MobiDB-lite"/>
    </source>
</evidence>
<comment type="similarity">
    <text evidence="2">Belongs to the janus family.</text>
</comment>
<dbReference type="Proteomes" id="UP000574390">
    <property type="component" value="Unassembled WGS sequence"/>
</dbReference>
<comment type="caution">
    <text evidence="8">The sequence shown here is derived from an EMBL/GenBank/DDBJ whole genome shotgun (WGS) entry which is preliminary data.</text>
</comment>
<dbReference type="GO" id="GO:0007548">
    <property type="term" value="P:sex differentiation"/>
    <property type="evidence" value="ECO:0007669"/>
    <property type="project" value="UniProtKB-KW"/>
</dbReference>
<protein>
    <submittedName>
        <fullName evidence="8">14 kDa phosphohistidine phosphatase</fullName>
    </submittedName>
</protein>
<evidence type="ECO:0000313" key="8">
    <source>
        <dbReference type="EMBL" id="KAF4705424.1"/>
    </source>
</evidence>
<name>A0A7J6QA20_PEROL</name>
<evidence type="ECO:0000256" key="4">
    <source>
        <dbReference type="ARBA" id="ARBA00022928"/>
    </source>
</evidence>
<evidence type="ECO:0000256" key="2">
    <source>
        <dbReference type="ARBA" id="ARBA00010971"/>
    </source>
</evidence>
<evidence type="ECO:0000256" key="6">
    <source>
        <dbReference type="PIRSR" id="PIRSR607702-2"/>
    </source>
</evidence>
<evidence type="ECO:0000256" key="5">
    <source>
        <dbReference type="PIRSR" id="PIRSR607702-1"/>
    </source>
</evidence>
<dbReference type="InterPro" id="IPR007702">
    <property type="entry name" value="Janus"/>
</dbReference>
<keyword evidence="4" id="KW-0726">Sexual differentiation</keyword>
<feature type="active site" description="Proton acceptor" evidence="5">
    <location>
        <position position="101"/>
    </location>
</feature>
<dbReference type="InterPro" id="IPR038596">
    <property type="entry name" value="Janus_sf"/>
</dbReference>
<dbReference type="Pfam" id="PF05005">
    <property type="entry name" value="Ocnus"/>
    <property type="match status" value="1"/>
</dbReference>
<dbReference type="AlphaFoldDB" id="A0A7J6QA20"/>
<evidence type="ECO:0000256" key="3">
    <source>
        <dbReference type="ARBA" id="ARBA00022782"/>
    </source>
</evidence>
<dbReference type="GO" id="GO:0005829">
    <property type="term" value="C:cytosol"/>
    <property type="evidence" value="ECO:0007669"/>
    <property type="project" value="TreeGrafter"/>
</dbReference>
<proteinExistence type="inferred from homology"/>
<dbReference type="SUPFAM" id="SSF143724">
    <property type="entry name" value="PHP14-like"/>
    <property type="match status" value="1"/>
</dbReference>
<reference evidence="8 9" key="1">
    <citation type="submission" date="2020-04" db="EMBL/GenBank/DDBJ databases">
        <title>Perkinsus olseni comparative genomics.</title>
        <authorList>
            <person name="Bogema D.R."/>
        </authorList>
    </citation>
    <scope>NUCLEOTIDE SEQUENCE [LARGE SCALE GENOMIC DNA]</scope>
    <source>
        <strain evidence="8">ATCC PRA-205</strain>
    </source>
</reference>
<organism evidence="8 9">
    <name type="scientific">Perkinsus olseni</name>
    <name type="common">Perkinsus atlanticus</name>
    <dbReference type="NCBI Taxonomy" id="32597"/>
    <lineage>
        <taxon>Eukaryota</taxon>
        <taxon>Sar</taxon>
        <taxon>Alveolata</taxon>
        <taxon>Perkinsozoa</taxon>
        <taxon>Perkinsea</taxon>
        <taxon>Perkinsida</taxon>
        <taxon>Perkinsidae</taxon>
        <taxon>Perkinsus</taxon>
    </lineage>
</organism>
<feature type="region of interest" description="Disordered" evidence="7">
    <location>
        <begin position="1"/>
        <end position="39"/>
    </location>
</feature>
<feature type="compositionally biased region" description="Polar residues" evidence="7">
    <location>
        <begin position="1"/>
        <end position="16"/>
    </location>
</feature>
<gene>
    <name evidence="8" type="primary">PHPT1</name>
    <name evidence="8" type="ORF">FOZ62_019120</name>
</gene>
<dbReference type="Gene3D" id="3.50.20.20">
    <property type="entry name" value="Janus/Ocnus"/>
    <property type="match status" value="1"/>
</dbReference>
<dbReference type="GO" id="GO:0101006">
    <property type="term" value="F:protein histidine phosphatase activity"/>
    <property type="evidence" value="ECO:0007669"/>
    <property type="project" value="TreeGrafter"/>
</dbReference>
<dbReference type="GO" id="GO:0030154">
    <property type="term" value="P:cell differentiation"/>
    <property type="evidence" value="ECO:0007669"/>
    <property type="project" value="UniProtKB-KW"/>
</dbReference>
<comment type="function">
    <text evidence="1">JanA and janB regulate somatic sex differentiation.</text>
</comment>
<feature type="binding site" evidence="6">
    <location>
        <position position="73"/>
    </location>
    <ligand>
        <name>substrate</name>
    </ligand>
</feature>
<sequence length="180" mass="19997">MSSRRATEGPTTNASDQAAAAAMRERAAVSGKATNAEGEGSLLDKVASEAYRALPGVEFDGGAFDWNSDNTFKYVLMEVDDPDDDGKCRHLVRGLTWAEYHQESAAPTIEELEAAGLRWRILGGGRMKYSAEKKSLHIYGYSYGFPWPNGVYKHDMRVTDSRDAVVWKNNSINRRRVESD</sequence>
<evidence type="ECO:0000256" key="1">
    <source>
        <dbReference type="ARBA" id="ARBA00002508"/>
    </source>
</evidence>
<keyword evidence="3" id="KW-0221">Differentiation</keyword>
<dbReference type="EMBL" id="JABANM010030936">
    <property type="protein sequence ID" value="KAF4705424.1"/>
    <property type="molecule type" value="Genomic_DNA"/>
</dbReference>